<evidence type="ECO:0000256" key="1">
    <source>
        <dbReference type="SAM" id="MobiDB-lite"/>
    </source>
</evidence>
<reference evidence="2" key="1">
    <citation type="submission" date="2023-04" db="EMBL/GenBank/DDBJ databases">
        <title>Colletotrichum limetticola genome sequence.</title>
        <authorList>
            <person name="Baroncelli R."/>
        </authorList>
    </citation>
    <scope>NUCLEOTIDE SEQUENCE</scope>
    <source>
        <strain evidence="2">KLA-Anderson</strain>
    </source>
</reference>
<gene>
    <name evidence="2" type="ORF">CLIM01_13456</name>
</gene>
<accession>A0ABQ9PCA7</accession>
<evidence type="ECO:0000313" key="2">
    <source>
        <dbReference type="EMBL" id="KAK0369184.1"/>
    </source>
</evidence>
<proteinExistence type="predicted"/>
<evidence type="ECO:0000313" key="3">
    <source>
        <dbReference type="Proteomes" id="UP001169217"/>
    </source>
</evidence>
<keyword evidence="3" id="KW-1185">Reference proteome</keyword>
<comment type="caution">
    <text evidence="2">The sequence shown here is derived from an EMBL/GenBank/DDBJ whole genome shotgun (WGS) entry which is preliminary data.</text>
</comment>
<feature type="region of interest" description="Disordered" evidence="1">
    <location>
        <begin position="1"/>
        <end position="22"/>
    </location>
</feature>
<name>A0ABQ9PCA7_9PEZI</name>
<dbReference type="EMBL" id="JARUPT010000693">
    <property type="protein sequence ID" value="KAK0369184.1"/>
    <property type="molecule type" value="Genomic_DNA"/>
</dbReference>
<sequence>MSSPPSAGPISNPTWLLGGLSS</sequence>
<protein>
    <submittedName>
        <fullName evidence="2">Uncharacterized protein</fullName>
    </submittedName>
</protein>
<organism evidence="2 3">
    <name type="scientific">Colletotrichum limetticola</name>
    <dbReference type="NCBI Taxonomy" id="1209924"/>
    <lineage>
        <taxon>Eukaryota</taxon>
        <taxon>Fungi</taxon>
        <taxon>Dikarya</taxon>
        <taxon>Ascomycota</taxon>
        <taxon>Pezizomycotina</taxon>
        <taxon>Sordariomycetes</taxon>
        <taxon>Hypocreomycetidae</taxon>
        <taxon>Glomerellales</taxon>
        <taxon>Glomerellaceae</taxon>
        <taxon>Colletotrichum</taxon>
        <taxon>Colletotrichum acutatum species complex</taxon>
    </lineage>
</organism>
<dbReference type="Proteomes" id="UP001169217">
    <property type="component" value="Unassembled WGS sequence"/>
</dbReference>